<evidence type="ECO:0000313" key="2">
    <source>
        <dbReference type="Proteomes" id="UP000295709"/>
    </source>
</evidence>
<proteinExistence type="predicted"/>
<sequence length="248" mass="28883">MKQFIIILSLFASLNIYSQMSDAIKLSDFKLCELTIDDLKKRDPELKQVKIEEMNLCSDGFVQDSRFDNRIGYESKLYPGVIFQKYQSDLNIIAKIHLTKDFEGYLPDGNYVDMKTLKTSDILKKYNNLNKWTSKGCSDYWGINKDKQLYFYVKINKSKKPQYPIDEKYYLEQLVDGIDIISDCYSYYENNTGEIKPLYILDGKEISEEILKALKPENIKSVNILKDKNAVNKYGEKGKNGVVEIFLK</sequence>
<keyword evidence="2" id="KW-1185">Reference proteome</keyword>
<dbReference type="RefSeq" id="WP_134197498.1">
    <property type="nucleotide sequence ID" value="NZ_RJTX01000001.1"/>
</dbReference>
<dbReference type="EMBL" id="SOQW01000005">
    <property type="protein sequence ID" value="TDX90267.1"/>
    <property type="molecule type" value="Genomic_DNA"/>
</dbReference>
<accession>A0ABY2FSS9</accession>
<gene>
    <name evidence="1" type="ORF">BCF50_3458</name>
</gene>
<dbReference type="Gene3D" id="2.170.130.10">
    <property type="entry name" value="TonB-dependent receptor, plug domain"/>
    <property type="match status" value="1"/>
</dbReference>
<comment type="caution">
    <text evidence="1">The sequence shown here is derived from an EMBL/GenBank/DDBJ whole genome shotgun (WGS) entry which is preliminary data.</text>
</comment>
<evidence type="ECO:0008006" key="3">
    <source>
        <dbReference type="Google" id="ProtNLM"/>
    </source>
</evidence>
<protein>
    <recommendedName>
        <fullName evidence="3">GLPGLI family protein</fullName>
    </recommendedName>
</protein>
<organism evidence="1 2">
    <name type="scientific">Chryseobacterium daecheongense</name>
    <dbReference type="NCBI Taxonomy" id="192389"/>
    <lineage>
        <taxon>Bacteria</taxon>
        <taxon>Pseudomonadati</taxon>
        <taxon>Bacteroidota</taxon>
        <taxon>Flavobacteriia</taxon>
        <taxon>Flavobacteriales</taxon>
        <taxon>Weeksellaceae</taxon>
        <taxon>Chryseobacterium group</taxon>
        <taxon>Chryseobacterium</taxon>
    </lineage>
</organism>
<dbReference type="InterPro" id="IPR037066">
    <property type="entry name" value="Plug_dom_sf"/>
</dbReference>
<dbReference type="Proteomes" id="UP000295709">
    <property type="component" value="Unassembled WGS sequence"/>
</dbReference>
<reference evidence="1 2" key="1">
    <citation type="submission" date="2019-03" db="EMBL/GenBank/DDBJ databases">
        <title>Genomic Encyclopedia of Archaeal and Bacterial Type Strains, Phase II (KMG-II): from individual species to whole genera.</title>
        <authorList>
            <person name="Goeker M."/>
        </authorList>
    </citation>
    <scope>NUCLEOTIDE SEQUENCE [LARGE SCALE GENOMIC DNA]</scope>
    <source>
        <strain evidence="1 2">DSM 15235</strain>
    </source>
</reference>
<name>A0ABY2FSS9_9FLAO</name>
<evidence type="ECO:0000313" key="1">
    <source>
        <dbReference type="EMBL" id="TDX90267.1"/>
    </source>
</evidence>